<keyword evidence="1" id="KW-0472">Membrane</keyword>
<evidence type="ECO:0000313" key="2">
    <source>
        <dbReference type="EMBL" id="OTF83776.1"/>
    </source>
</evidence>
<feature type="transmembrane region" description="Helical" evidence="1">
    <location>
        <begin position="32"/>
        <end position="49"/>
    </location>
</feature>
<evidence type="ECO:0000256" key="1">
    <source>
        <dbReference type="SAM" id="Phobius"/>
    </source>
</evidence>
<evidence type="ECO:0000313" key="3">
    <source>
        <dbReference type="Proteomes" id="UP000194236"/>
    </source>
</evidence>
<sequence>MTEWRSMSIQNNEENFPIVIEFLRAKTYMTNAYVLAVIVLLATFLQSTLSNNFNHMVISEAIRLKSALSVSIFNQ</sequence>
<keyword evidence="1" id="KW-0812">Transmembrane</keyword>
<keyword evidence="3" id="KW-1185">Reference proteome</keyword>
<protein>
    <recommendedName>
        <fullName evidence="4">ABC transmembrane type-1 domain-containing protein</fullName>
    </recommendedName>
</protein>
<dbReference type="OrthoDB" id="6500128at2759"/>
<evidence type="ECO:0008006" key="4">
    <source>
        <dbReference type="Google" id="ProtNLM"/>
    </source>
</evidence>
<dbReference type="AlphaFoldDB" id="A0A1Y3BW81"/>
<name>A0A1Y3BW81_EURMA</name>
<comment type="caution">
    <text evidence="2">The sequence shown here is derived from an EMBL/GenBank/DDBJ whole genome shotgun (WGS) entry which is preliminary data.</text>
</comment>
<gene>
    <name evidence="2" type="ORF">BLA29_007275</name>
</gene>
<dbReference type="Proteomes" id="UP000194236">
    <property type="component" value="Unassembled WGS sequence"/>
</dbReference>
<reference evidence="2 3" key="1">
    <citation type="submission" date="2017-03" db="EMBL/GenBank/DDBJ databases">
        <title>Genome Survey of Euroglyphus maynei.</title>
        <authorList>
            <person name="Arlian L.G."/>
            <person name="Morgan M.S."/>
            <person name="Rider S.D."/>
        </authorList>
    </citation>
    <scope>NUCLEOTIDE SEQUENCE [LARGE SCALE GENOMIC DNA]</scope>
    <source>
        <strain evidence="2">Arlian Lab</strain>
        <tissue evidence="2">Whole body</tissue>
    </source>
</reference>
<proteinExistence type="predicted"/>
<keyword evidence="1" id="KW-1133">Transmembrane helix</keyword>
<organism evidence="2 3">
    <name type="scientific">Euroglyphus maynei</name>
    <name type="common">Mayne's house dust mite</name>
    <dbReference type="NCBI Taxonomy" id="6958"/>
    <lineage>
        <taxon>Eukaryota</taxon>
        <taxon>Metazoa</taxon>
        <taxon>Ecdysozoa</taxon>
        <taxon>Arthropoda</taxon>
        <taxon>Chelicerata</taxon>
        <taxon>Arachnida</taxon>
        <taxon>Acari</taxon>
        <taxon>Acariformes</taxon>
        <taxon>Sarcoptiformes</taxon>
        <taxon>Astigmata</taxon>
        <taxon>Psoroptidia</taxon>
        <taxon>Analgoidea</taxon>
        <taxon>Pyroglyphidae</taxon>
        <taxon>Pyroglyphinae</taxon>
        <taxon>Euroglyphus</taxon>
    </lineage>
</organism>
<dbReference type="EMBL" id="MUJZ01002186">
    <property type="protein sequence ID" value="OTF83776.1"/>
    <property type="molecule type" value="Genomic_DNA"/>
</dbReference>
<accession>A0A1Y3BW81</accession>